<dbReference type="InterPro" id="IPR042001">
    <property type="entry name" value="Sortase_F"/>
</dbReference>
<dbReference type="Proteomes" id="UP001597182">
    <property type="component" value="Unassembled WGS sequence"/>
</dbReference>
<protein>
    <submittedName>
        <fullName evidence="2">Class F sortase</fullName>
    </submittedName>
</protein>
<dbReference type="CDD" id="cd05829">
    <property type="entry name" value="Sortase_F"/>
    <property type="match status" value="1"/>
</dbReference>
<dbReference type="EMBL" id="JBHTMB010000025">
    <property type="protein sequence ID" value="MFD1232500.1"/>
    <property type="molecule type" value="Genomic_DNA"/>
</dbReference>
<evidence type="ECO:0000313" key="3">
    <source>
        <dbReference type="Proteomes" id="UP001597182"/>
    </source>
</evidence>
<organism evidence="2 3">
    <name type="scientific">Pseudonocardia benzenivorans</name>
    <dbReference type="NCBI Taxonomy" id="228005"/>
    <lineage>
        <taxon>Bacteria</taxon>
        <taxon>Bacillati</taxon>
        <taxon>Actinomycetota</taxon>
        <taxon>Actinomycetes</taxon>
        <taxon>Pseudonocardiales</taxon>
        <taxon>Pseudonocardiaceae</taxon>
        <taxon>Pseudonocardia</taxon>
    </lineage>
</organism>
<dbReference type="Gene3D" id="2.40.260.10">
    <property type="entry name" value="Sortase"/>
    <property type="match status" value="1"/>
</dbReference>
<dbReference type="RefSeq" id="WP_346092015.1">
    <property type="nucleotide sequence ID" value="NZ_BAABKS010000049.1"/>
</dbReference>
<proteinExistence type="predicted"/>
<name>A0ABW3VD64_9PSEU</name>
<dbReference type="NCBIfam" id="NF033748">
    <property type="entry name" value="class_F_sortase"/>
    <property type="match status" value="1"/>
</dbReference>
<sequence>MVPAIPVRVTAPAIGLDAPVVPLGLDATGALALPPDAAVAGWYTGGPNPGALGPAVVAGHVDWHHRVGAFARIGALTPGDLVDVARLDGSVATFEVQTVRRVAKDRFPTAQVYGDLPGAGLRLVTCGGRFDPGTQGYVDNIIVWAALVGT</sequence>
<reference evidence="3" key="1">
    <citation type="journal article" date="2019" name="Int. J. Syst. Evol. Microbiol.">
        <title>The Global Catalogue of Microorganisms (GCM) 10K type strain sequencing project: providing services to taxonomists for standard genome sequencing and annotation.</title>
        <authorList>
            <consortium name="The Broad Institute Genomics Platform"/>
            <consortium name="The Broad Institute Genome Sequencing Center for Infectious Disease"/>
            <person name="Wu L."/>
            <person name="Ma J."/>
        </authorList>
    </citation>
    <scope>NUCLEOTIDE SEQUENCE [LARGE SCALE GENOMIC DNA]</scope>
    <source>
        <strain evidence="3">CCUG 49018</strain>
    </source>
</reference>
<dbReference type="InterPro" id="IPR023365">
    <property type="entry name" value="Sortase_dom-sf"/>
</dbReference>
<keyword evidence="1" id="KW-0378">Hydrolase</keyword>
<gene>
    <name evidence="2" type="ORF">ACFQ34_04320</name>
</gene>
<evidence type="ECO:0000313" key="2">
    <source>
        <dbReference type="EMBL" id="MFD1232500.1"/>
    </source>
</evidence>
<comment type="caution">
    <text evidence="2">The sequence shown here is derived from an EMBL/GenBank/DDBJ whole genome shotgun (WGS) entry which is preliminary data.</text>
</comment>
<dbReference type="InterPro" id="IPR005754">
    <property type="entry name" value="Sortase"/>
</dbReference>
<dbReference type="SUPFAM" id="SSF63817">
    <property type="entry name" value="Sortase"/>
    <property type="match status" value="1"/>
</dbReference>
<keyword evidence="3" id="KW-1185">Reference proteome</keyword>
<dbReference type="Pfam" id="PF04203">
    <property type="entry name" value="Sortase"/>
    <property type="match status" value="1"/>
</dbReference>
<evidence type="ECO:0000256" key="1">
    <source>
        <dbReference type="ARBA" id="ARBA00022801"/>
    </source>
</evidence>
<accession>A0ABW3VD64</accession>